<dbReference type="InterPro" id="IPR003029">
    <property type="entry name" value="S1_domain"/>
</dbReference>
<evidence type="ECO:0000256" key="6">
    <source>
        <dbReference type="ARBA" id="ARBA00022842"/>
    </source>
</evidence>
<dbReference type="InterPro" id="IPR001247">
    <property type="entry name" value="ExoRNase_PH_dom1"/>
</dbReference>
<comment type="function">
    <text evidence="8">Involved in mRNA degradation. Catalyzes the phosphorolysis of single-stranded polyribonucleotides processively in the 3'- to 5'-direction.</text>
</comment>
<dbReference type="HAMAP" id="MF_01595">
    <property type="entry name" value="PNPase"/>
    <property type="match status" value="1"/>
</dbReference>
<reference evidence="10 11" key="1">
    <citation type="submission" date="2018-04" db="EMBL/GenBank/DDBJ databases">
        <title>Novel Campyloabacter and Helicobacter Species and Strains.</title>
        <authorList>
            <person name="Mannion A.J."/>
            <person name="Shen Z."/>
            <person name="Fox J.G."/>
        </authorList>
    </citation>
    <scope>NUCLEOTIDE SEQUENCE [LARGE SCALE GENOMIC DNA]</scope>
    <source>
        <strain evidence="10 11">MIT 04-9362</strain>
    </source>
</reference>
<dbReference type="GO" id="GO:0000287">
    <property type="term" value="F:magnesium ion binding"/>
    <property type="evidence" value="ECO:0007669"/>
    <property type="project" value="UniProtKB-UniRule"/>
</dbReference>
<feature type="domain" description="S1 motif" evidence="9">
    <location>
        <begin position="624"/>
        <end position="691"/>
    </location>
</feature>
<comment type="subcellular location">
    <subcellularLocation>
        <location evidence="8">Cytoplasm</location>
    </subcellularLocation>
</comment>
<dbReference type="InterPro" id="IPR004088">
    <property type="entry name" value="KH_dom_type_1"/>
</dbReference>
<dbReference type="SUPFAM" id="SSF50249">
    <property type="entry name" value="Nucleic acid-binding proteins"/>
    <property type="match status" value="1"/>
</dbReference>
<feature type="binding site" evidence="8">
    <location>
        <position position="491"/>
    </location>
    <ligand>
        <name>Mg(2+)</name>
        <dbReference type="ChEBI" id="CHEBI:18420"/>
    </ligand>
</feature>
<dbReference type="InterPro" id="IPR015848">
    <property type="entry name" value="PNPase_PH_RNA-bd_bac/org-type"/>
</dbReference>
<dbReference type="InterPro" id="IPR027408">
    <property type="entry name" value="PNPase/RNase_PH_dom_sf"/>
</dbReference>
<dbReference type="PROSITE" id="PS50084">
    <property type="entry name" value="KH_TYPE_1"/>
    <property type="match status" value="1"/>
</dbReference>
<evidence type="ECO:0000313" key="11">
    <source>
        <dbReference type="Proteomes" id="UP000256695"/>
    </source>
</evidence>
<comment type="catalytic activity">
    <reaction evidence="8">
        <text>RNA(n+1) + phosphate = RNA(n) + a ribonucleoside 5'-diphosphate</text>
        <dbReference type="Rhea" id="RHEA:22096"/>
        <dbReference type="Rhea" id="RHEA-COMP:14527"/>
        <dbReference type="Rhea" id="RHEA-COMP:17342"/>
        <dbReference type="ChEBI" id="CHEBI:43474"/>
        <dbReference type="ChEBI" id="CHEBI:57930"/>
        <dbReference type="ChEBI" id="CHEBI:140395"/>
        <dbReference type="EC" id="2.7.7.8"/>
    </reaction>
</comment>
<keyword evidence="5 8" id="KW-0479">Metal-binding</keyword>
<dbReference type="GO" id="GO:0006402">
    <property type="term" value="P:mRNA catabolic process"/>
    <property type="evidence" value="ECO:0007669"/>
    <property type="project" value="UniProtKB-UniRule"/>
</dbReference>
<dbReference type="SMART" id="SM00322">
    <property type="entry name" value="KH"/>
    <property type="match status" value="1"/>
</dbReference>
<keyword evidence="2 8" id="KW-0963">Cytoplasm</keyword>
<dbReference type="PROSITE" id="PS50126">
    <property type="entry name" value="S1"/>
    <property type="match status" value="1"/>
</dbReference>
<keyword evidence="11" id="KW-1185">Reference proteome</keyword>
<dbReference type="Pfam" id="PF00575">
    <property type="entry name" value="S1"/>
    <property type="match status" value="1"/>
</dbReference>
<dbReference type="InterPro" id="IPR036456">
    <property type="entry name" value="PNPase_PH_RNA-bd_sf"/>
</dbReference>
<dbReference type="GO" id="GO:0004654">
    <property type="term" value="F:polyribonucleotide nucleotidyltransferase activity"/>
    <property type="evidence" value="ECO:0007669"/>
    <property type="project" value="UniProtKB-UniRule"/>
</dbReference>
<feature type="binding site" evidence="8">
    <location>
        <position position="485"/>
    </location>
    <ligand>
        <name>Mg(2+)</name>
        <dbReference type="ChEBI" id="CHEBI:18420"/>
    </ligand>
</feature>
<dbReference type="InterPro" id="IPR020568">
    <property type="entry name" value="Ribosomal_Su5_D2-typ_SF"/>
</dbReference>
<dbReference type="SUPFAM" id="SSF46915">
    <property type="entry name" value="Polynucleotide phosphorylase/guanosine pentaphosphate synthase (PNPase/GPSI), domain 3"/>
    <property type="match status" value="1"/>
</dbReference>
<dbReference type="Pfam" id="PF03726">
    <property type="entry name" value="PNPase"/>
    <property type="match status" value="1"/>
</dbReference>
<sequence>MHSIDIVLEHWRENFKVDYVAKQASGSVLYQHQDTVILASVAIGDEDIEGDFLPLSVQYIEKSYAVGKIPGGFIKREGKPNEFEILTSRLIDRSLRPLFPKNYKKQTHISIFVLSYGGKSDLQVCALNAAANALLISGVPFAIPVAGVRIGLIDDCFVFNPNVDMLQDSKIDLFISGSFKDLLMIEMKGGSTKETGIDENQLLEAIDFAMCKINEISCLYQERLHGYKRKDCVILSDEVLFNQDIYDFLQKEYTPTLKNILNAMAKSERNTQLLELANIIFSNNQEKWSLAEINFNLQKYKKQLVRSQILEQNIRVDGRKLDEVRPIEIQTNILPCAHGSVLFTRGQTQSLVVSTIGSDSDAQNRELLSDTSAQKDYFTFHYNFPGFSVGEASMIGSVGRRELGHGNLAKKALEDSIVHKEKTIRLVSEILESNGSSSMASVCGGSLALCASGIETTGLIAGVAMGLVLEDSKYAILTDIMGLEDHDGDMDFKVAGNRNVITAMQMDIKLGGISLEILKEALLQAKEARAHILSIMEKAKQDIVLNNAILPKEEEFSVPPSKIVEIIGSGGKVIKEIIEKFNVSIDLNRESGNVKIFGSNAEKVLQAKDFILILIGEKMPYSEGEVFEGSIKKVVDFGVFVSLPRGGDGLLHISKFAQNKTQKASDFFQEGQRVCCKILGFNKGKIDLDIEK</sequence>
<name>A0A3D8J9Y3_9HELI</name>
<dbReference type="GO" id="GO:0000175">
    <property type="term" value="F:3'-5'-RNA exonuclease activity"/>
    <property type="evidence" value="ECO:0007669"/>
    <property type="project" value="TreeGrafter"/>
</dbReference>
<dbReference type="AlphaFoldDB" id="A0A3D8J9Y3"/>
<dbReference type="InterPro" id="IPR012162">
    <property type="entry name" value="PNPase"/>
</dbReference>
<protein>
    <recommendedName>
        <fullName evidence="8">Polyribonucleotide nucleotidyltransferase</fullName>
        <ecNumber evidence="8">2.7.7.8</ecNumber>
    </recommendedName>
    <alternativeName>
        <fullName evidence="8">Polynucleotide phosphorylase</fullName>
        <shortName evidence="8">PNPase</shortName>
    </alternativeName>
</protein>
<evidence type="ECO:0000256" key="8">
    <source>
        <dbReference type="HAMAP-Rule" id="MF_01595"/>
    </source>
</evidence>
<organism evidence="10 11">
    <name type="scientific">Helicobacter anseris</name>
    <dbReference type="NCBI Taxonomy" id="375926"/>
    <lineage>
        <taxon>Bacteria</taxon>
        <taxon>Pseudomonadati</taxon>
        <taxon>Campylobacterota</taxon>
        <taxon>Epsilonproteobacteria</taxon>
        <taxon>Campylobacterales</taxon>
        <taxon>Helicobacteraceae</taxon>
        <taxon>Helicobacter</taxon>
    </lineage>
</organism>
<dbReference type="GO" id="GO:0006396">
    <property type="term" value="P:RNA processing"/>
    <property type="evidence" value="ECO:0007669"/>
    <property type="project" value="InterPro"/>
</dbReference>
<comment type="cofactor">
    <cofactor evidence="8">
        <name>Mg(2+)</name>
        <dbReference type="ChEBI" id="CHEBI:18420"/>
    </cofactor>
</comment>
<dbReference type="Gene3D" id="3.30.230.70">
    <property type="entry name" value="GHMP Kinase, N-terminal domain"/>
    <property type="match status" value="2"/>
</dbReference>
<dbReference type="EMBL" id="NXLX01000003">
    <property type="protein sequence ID" value="RDU74313.1"/>
    <property type="molecule type" value="Genomic_DNA"/>
</dbReference>
<dbReference type="PANTHER" id="PTHR11252:SF0">
    <property type="entry name" value="POLYRIBONUCLEOTIDE NUCLEOTIDYLTRANSFERASE 1, MITOCHONDRIAL"/>
    <property type="match status" value="1"/>
</dbReference>
<dbReference type="SUPFAM" id="SSF55666">
    <property type="entry name" value="Ribonuclease PH domain 2-like"/>
    <property type="match status" value="2"/>
</dbReference>
<dbReference type="Pfam" id="PF00013">
    <property type="entry name" value="KH_1"/>
    <property type="match status" value="1"/>
</dbReference>
<dbReference type="FunFam" id="3.30.1370.10:FF:000001">
    <property type="entry name" value="Polyribonucleotide nucleotidyltransferase"/>
    <property type="match status" value="1"/>
</dbReference>
<keyword evidence="6 8" id="KW-0460">Magnesium</keyword>
<dbReference type="GO" id="GO:0005829">
    <property type="term" value="C:cytosol"/>
    <property type="evidence" value="ECO:0007669"/>
    <property type="project" value="TreeGrafter"/>
</dbReference>
<dbReference type="InterPro" id="IPR004087">
    <property type="entry name" value="KH_dom"/>
</dbReference>
<dbReference type="FunFam" id="3.30.230.70:FF:000029">
    <property type="entry name" value="Polyribonucleotide nucleotidyltransferase"/>
    <property type="match status" value="1"/>
</dbReference>
<dbReference type="Pfam" id="PF01138">
    <property type="entry name" value="RNase_PH"/>
    <property type="match status" value="2"/>
</dbReference>
<dbReference type="NCBIfam" id="NF008805">
    <property type="entry name" value="PRK11824.1"/>
    <property type="match status" value="1"/>
</dbReference>
<dbReference type="InterPro" id="IPR036612">
    <property type="entry name" value="KH_dom_type_1_sf"/>
</dbReference>
<dbReference type="PANTHER" id="PTHR11252">
    <property type="entry name" value="POLYRIBONUCLEOTIDE NUCLEOTIDYLTRANSFERASE"/>
    <property type="match status" value="1"/>
</dbReference>
<keyword evidence="3 8" id="KW-0808">Transferase</keyword>
<dbReference type="SUPFAM" id="SSF54211">
    <property type="entry name" value="Ribosomal protein S5 domain 2-like"/>
    <property type="match status" value="2"/>
</dbReference>
<dbReference type="Pfam" id="PF03725">
    <property type="entry name" value="RNase_PH_C"/>
    <property type="match status" value="2"/>
</dbReference>
<evidence type="ECO:0000259" key="9">
    <source>
        <dbReference type="PROSITE" id="PS50126"/>
    </source>
</evidence>
<dbReference type="CDD" id="cd02393">
    <property type="entry name" value="KH-I_PNPase"/>
    <property type="match status" value="1"/>
</dbReference>
<keyword evidence="7 8" id="KW-0694">RNA-binding</keyword>
<dbReference type="Gene3D" id="2.40.50.140">
    <property type="entry name" value="Nucleic acid-binding proteins"/>
    <property type="match status" value="1"/>
</dbReference>
<dbReference type="CDD" id="cd11364">
    <property type="entry name" value="RNase_PH_PNPase_2"/>
    <property type="match status" value="1"/>
</dbReference>
<dbReference type="RefSeq" id="WP_115578608.1">
    <property type="nucleotide sequence ID" value="NZ_NXLX01000003.1"/>
</dbReference>
<proteinExistence type="inferred from homology"/>
<evidence type="ECO:0000313" key="10">
    <source>
        <dbReference type="EMBL" id="RDU74313.1"/>
    </source>
</evidence>
<evidence type="ECO:0000256" key="1">
    <source>
        <dbReference type="ARBA" id="ARBA00007404"/>
    </source>
</evidence>
<evidence type="ECO:0000256" key="2">
    <source>
        <dbReference type="ARBA" id="ARBA00022490"/>
    </source>
</evidence>
<evidence type="ECO:0000256" key="4">
    <source>
        <dbReference type="ARBA" id="ARBA00022695"/>
    </source>
</evidence>
<evidence type="ECO:0000256" key="7">
    <source>
        <dbReference type="ARBA" id="ARBA00022884"/>
    </source>
</evidence>
<accession>A0A3D8J9Y3</accession>
<dbReference type="GO" id="GO:0003723">
    <property type="term" value="F:RNA binding"/>
    <property type="evidence" value="ECO:0007669"/>
    <property type="project" value="UniProtKB-UniRule"/>
</dbReference>
<dbReference type="InterPro" id="IPR015847">
    <property type="entry name" value="ExoRNase_PH_dom2"/>
</dbReference>
<evidence type="ECO:0000256" key="3">
    <source>
        <dbReference type="ARBA" id="ARBA00022679"/>
    </source>
</evidence>
<dbReference type="SMART" id="SM00316">
    <property type="entry name" value="S1"/>
    <property type="match status" value="1"/>
</dbReference>
<dbReference type="InterPro" id="IPR012340">
    <property type="entry name" value="NA-bd_OB-fold"/>
</dbReference>
<dbReference type="EC" id="2.7.7.8" evidence="8"/>
<gene>
    <name evidence="8" type="primary">pnp</name>
    <name evidence="10" type="ORF">CQA57_02200</name>
</gene>
<evidence type="ECO:0000256" key="5">
    <source>
        <dbReference type="ARBA" id="ARBA00022723"/>
    </source>
</evidence>
<dbReference type="PIRSF" id="PIRSF005499">
    <property type="entry name" value="PNPase"/>
    <property type="match status" value="1"/>
</dbReference>
<dbReference type="SUPFAM" id="SSF54791">
    <property type="entry name" value="Eukaryotic type KH-domain (KH-domain type I)"/>
    <property type="match status" value="1"/>
</dbReference>
<keyword evidence="4 8" id="KW-0548">Nucleotidyltransferase</keyword>
<comment type="similarity">
    <text evidence="1 8">Belongs to the polyribonucleotide nucleotidyltransferase family.</text>
</comment>
<dbReference type="Gene3D" id="3.30.1370.10">
    <property type="entry name" value="K Homology domain, type 1"/>
    <property type="match status" value="1"/>
</dbReference>
<dbReference type="Proteomes" id="UP000256695">
    <property type="component" value="Unassembled WGS sequence"/>
</dbReference>
<dbReference type="OrthoDB" id="9804305at2"/>
<dbReference type="InterPro" id="IPR036345">
    <property type="entry name" value="ExoRNase_PH_dom2_sf"/>
</dbReference>
<dbReference type="NCBIfam" id="TIGR03591">
    <property type="entry name" value="polynuc_phos"/>
    <property type="match status" value="1"/>
</dbReference>
<comment type="caution">
    <text evidence="10">The sequence shown here is derived from an EMBL/GenBank/DDBJ whole genome shotgun (WGS) entry which is preliminary data.</text>
</comment>